<dbReference type="OrthoDB" id="7471221at2"/>
<evidence type="ECO:0000313" key="2">
    <source>
        <dbReference type="Proteomes" id="UP000295238"/>
    </source>
</evidence>
<dbReference type="EMBL" id="SMTL01000003">
    <property type="protein sequence ID" value="TDK35568.1"/>
    <property type="molecule type" value="Genomic_DNA"/>
</dbReference>
<dbReference type="Proteomes" id="UP000295238">
    <property type="component" value="Unassembled WGS sequence"/>
</dbReference>
<dbReference type="Pfam" id="PF12277">
    <property type="entry name" value="DUF3618"/>
    <property type="match status" value="1"/>
</dbReference>
<evidence type="ECO:0000313" key="1">
    <source>
        <dbReference type="EMBL" id="TDK35568.1"/>
    </source>
</evidence>
<dbReference type="AlphaFoldDB" id="A0A4V3APC6"/>
<reference evidence="1 2" key="1">
    <citation type="submission" date="2019-03" db="EMBL/GenBank/DDBJ databases">
        <title>Rhizobium sp. nov., an bacterium isolated from biocrust in Mu Us Desert.</title>
        <authorList>
            <person name="Lixiong L."/>
        </authorList>
    </citation>
    <scope>NUCLEOTIDE SEQUENCE [LARGE SCALE GENOMIC DNA]</scope>
    <source>
        <strain evidence="1 2">SPY-1</strain>
    </source>
</reference>
<organism evidence="1 2">
    <name type="scientific">Rhizobium deserti</name>
    <dbReference type="NCBI Taxonomy" id="2547961"/>
    <lineage>
        <taxon>Bacteria</taxon>
        <taxon>Pseudomonadati</taxon>
        <taxon>Pseudomonadota</taxon>
        <taxon>Alphaproteobacteria</taxon>
        <taxon>Hyphomicrobiales</taxon>
        <taxon>Rhizobiaceae</taxon>
        <taxon>Rhizobium/Agrobacterium group</taxon>
        <taxon>Rhizobium</taxon>
    </lineage>
</organism>
<proteinExistence type="predicted"/>
<name>A0A4V3APC6_9HYPH</name>
<keyword evidence="2" id="KW-1185">Reference proteome</keyword>
<sequence>MAHTSENTSSAAIEREIEQDRRRIEERIDAIQQRMSPGQMVDEALAYAKSSGGGEYVANLGNALKNNPIPMALMGVSLAWLMAGPKHTTASYAEVQETEYPLAPVQGQVRRTGPIQSDGASRYSHFADSTGKRFRALTDETGRRAGHFMDESGKTFRGFADASGQQIHDIRDEAGKLFDDASGWVSKTWQQVTDTVSVSAGRMRDAATGAGRSSMDMGSALNDSIIKHFKDQPLVGGALAFAVGAAIGAALPHTRQEDEVVGAMADDVKDRLSAQASKTFDKAEGLATDVYGKAVSVAAEVHDIARDRIAEEAKNLQRGDSKGSSANPAH</sequence>
<protein>
    <submittedName>
        <fullName evidence="1">DUF3618 domain-containing protein</fullName>
    </submittedName>
</protein>
<comment type="caution">
    <text evidence="1">The sequence shown here is derived from an EMBL/GenBank/DDBJ whole genome shotgun (WGS) entry which is preliminary data.</text>
</comment>
<dbReference type="InterPro" id="IPR022062">
    <property type="entry name" value="DUF3618"/>
</dbReference>
<gene>
    <name evidence="1" type="ORF">E2F50_15170</name>
</gene>
<accession>A0A4V3APC6</accession>
<dbReference type="RefSeq" id="WP_133316989.1">
    <property type="nucleotide sequence ID" value="NZ_SMTL01000003.1"/>
</dbReference>